<name>A0ABN7TQC9_9BACL</name>
<sequence length="107" mass="12165">MDNLYSFLVDAAFYSLLFLFFIAGPFIAYRKNYRKIAKTMAIGLAIGSVMFAIDNPSKSSHTAIIDFHGLFFLITLLFVVMPMYVISYICWSIASISKRKKTGTELR</sequence>
<protein>
    <submittedName>
        <fullName evidence="2">Uncharacterized protein</fullName>
    </submittedName>
</protein>
<evidence type="ECO:0000256" key="1">
    <source>
        <dbReference type="SAM" id="Phobius"/>
    </source>
</evidence>
<feature type="transmembrane region" description="Helical" evidence="1">
    <location>
        <begin position="36"/>
        <end position="53"/>
    </location>
</feature>
<proteinExistence type="predicted"/>
<organism evidence="2 3">
    <name type="scientific">Paenibacillus allorhizosphaerae</name>
    <dbReference type="NCBI Taxonomy" id="2849866"/>
    <lineage>
        <taxon>Bacteria</taxon>
        <taxon>Bacillati</taxon>
        <taxon>Bacillota</taxon>
        <taxon>Bacilli</taxon>
        <taxon>Bacillales</taxon>
        <taxon>Paenibacillaceae</taxon>
        <taxon>Paenibacillus</taxon>
    </lineage>
</organism>
<gene>
    <name evidence="2" type="ORF">PAECIP111802_04910</name>
</gene>
<keyword evidence="1" id="KW-0472">Membrane</keyword>
<keyword evidence="3" id="KW-1185">Reference proteome</keyword>
<keyword evidence="1" id="KW-1133">Transmembrane helix</keyword>
<feature type="transmembrane region" description="Helical" evidence="1">
    <location>
        <begin position="65"/>
        <end position="91"/>
    </location>
</feature>
<dbReference type="Proteomes" id="UP000730618">
    <property type="component" value="Unassembled WGS sequence"/>
</dbReference>
<reference evidence="2 3" key="1">
    <citation type="submission" date="2021-06" db="EMBL/GenBank/DDBJ databases">
        <authorList>
            <person name="Criscuolo A."/>
        </authorList>
    </citation>
    <scope>NUCLEOTIDE SEQUENCE [LARGE SCALE GENOMIC DNA]</scope>
    <source>
        <strain evidence="3">CIP 111802</strain>
    </source>
</reference>
<evidence type="ECO:0000313" key="3">
    <source>
        <dbReference type="Proteomes" id="UP000730618"/>
    </source>
</evidence>
<accession>A0ABN7TQC9</accession>
<feature type="transmembrane region" description="Helical" evidence="1">
    <location>
        <begin position="12"/>
        <end position="29"/>
    </location>
</feature>
<dbReference type="EMBL" id="CAJVCE010000016">
    <property type="protein sequence ID" value="CAG7651226.1"/>
    <property type="molecule type" value="Genomic_DNA"/>
</dbReference>
<comment type="caution">
    <text evidence="2">The sequence shown here is derived from an EMBL/GenBank/DDBJ whole genome shotgun (WGS) entry which is preliminary data.</text>
</comment>
<dbReference type="RefSeq" id="WP_218101172.1">
    <property type="nucleotide sequence ID" value="NZ_CAJVCE010000016.1"/>
</dbReference>
<evidence type="ECO:0000313" key="2">
    <source>
        <dbReference type="EMBL" id="CAG7651226.1"/>
    </source>
</evidence>
<keyword evidence="1" id="KW-0812">Transmembrane</keyword>